<name>A0A2P5EIE1_TREOI</name>
<gene>
    <name evidence="2" type="ORF">TorRG33x02_189860</name>
</gene>
<organism evidence="2 3">
    <name type="scientific">Trema orientale</name>
    <name type="common">Charcoal tree</name>
    <name type="synonym">Celtis orientalis</name>
    <dbReference type="NCBI Taxonomy" id="63057"/>
    <lineage>
        <taxon>Eukaryota</taxon>
        <taxon>Viridiplantae</taxon>
        <taxon>Streptophyta</taxon>
        <taxon>Embryophyta</taxon>
        <taxon>Tracheophyta</taxon>
        <taxon>Spermatophyta</taxon>
        <taxon>Magnoliopsida</taxon>
        <taxon>eudicotyledons</taxon>
        <taxon>Gunneridae</taxon>
        <taxon>Pentapetalae</taxon>
        <taxon>rosids</taxon>
        <taxon>fabids</taxon>
        <taxon>Rosales</taxon>
        <taxon>Cannabaceae</taxon>
        <taxon>Trema</taxon>
    </lineage>
</organism>
<dbReference type="OrthoDB" id="1897957at2759"/>
<dbReference type="STRING" id="63057.A0A2P5EIE1"/>
<keyword evidence="1" id="KW-0812">Transmembrane</keyword>
<dbReference type="PANTHER" id="PTHR31963:SF28">
    <property type="entry name" value="GUSTATORY RECEPTOR"/>
    <property type="match status" value="1"/>
</dbReference>
<reference evidence="3" key="1">
    <citation type="submission" date="2016-06" db="EMBL/GenBank/DDBJ databases">
        <title>Parallel loss of symbiosis genes in relatives of nitrogen-fixing non-legume Parasponia.</title>
        <authorList>
            <person name="Van Velzen R."/>
            <person name="Holmer R."/>
            <person name="Bu F."/>
            <person name="Rutten L."/>
            <person name="Van Zeijl A."/>
            <person name="Liu W."/>
            <person name="Santuari L."/>
            <person name="Cao Q."/>
            <person name="Sharma T."/>
            <person name="Shen D."/>
            <person name="Roswanjaya Y."/>
            <person name="Wardhani T."/>
            <person name="Kalhor M.S."/>
            <person name="Jansen J."/>
            <person name="Van den Hoogen J."/>
            <person name="Gungor B."/>
            <person name="Hartog M."/>
            <person name="Hontelez J."/>
            <person name="Verver J."/>
            <person name="Yang W.-C."/>
            <person name="Schijlen E."/>
            <person name="Repin R."/>
            <person name="Schilthuizen M."/>
            <person name="Schranz E."/>
            <person name="Heidstra R."/>
            <person name="Miyata K."/>
            <person name="Fedorova E."/>
            <person name="Kohlen W."/>
            <person name="Bisseling T."/>
            <person name="Smit S."/>
            <person name="Geurts R."/>
        </authorList>
    </citation>
    <scope>NUCLEOTIDE SEQUENCE [LARGE SCALE GENOMIC DNA]</scope>
    <source>
        <strain evidence="3">cv. RG33-2</strain>
    </source>
</reference>
<keyword evidence="3" id="KW-1185">Reference proteome</keyword>
<dbReference type="InterPro" id="IPR021924">
    <property type="entry name" value="DUF3537"/>
</dbReference>
<keyword evidence="1" id="KW-0472">Membrane</keyword>
<dbReference type="PANTHER" id="PTHR31963">
    <property type="entry name" value="RAS GUANINE NUCLEOTIDE EXCHANGE FACTOR K"/>
    <property type="match status" value="1"/>
</dbReference>
<evidence type="ECO:0000256" key="1">
    <source>
        <dbReference type="SAM" id="Phobius"/>
    </source>
</evidence>
<evidence type="ECO:0000313" key="2">
    <source>
        <dbReference type="EMBL" id="PON85318.1"/>
    </source>
</evidence>
<sequence length="351" mass="39463">MGSTESETPLVIDPEEETSDTQLVNCYLHRLETFLRLFGFCQNSFLSFTLSWVSFLLLGIGLPLLIIEISYCSNCEKYQIKRFELEILISESLVAAISLLCISHNLRKYGVRRFLFVDRCHGHMTQFRDDYIRKIKGFFRLLVVWVLPCFLLKAAREVFRIGYIDKDLWWQSAAIIFGSQFVALLQTTGNRGIINFINGGDFAVLSIVEPVGIVICLHAASKISHRAQALASVSSKWHALVTCNSRDNPSQVSNSNNGSGHNEAACATGSLSITYSENDLESVDFVPVPTNAQLASSMSLYHKRQAFVTYMQSNIGGFSVFGWRIDRTLCNTIFFIELSLVLFVLGKTITF</sequence>
<feature type="transmembrane region" description="Helical" evidence="1">
    <location>
        <begin position="87"/>
        <end position="106"/>
    </location>
</feature>
<proteinExistence type="predicted"/>
<protein>
    <submittedName>
        <fullName evidence="2">Uncharacterized protein</fullName>
    </submittedName>
</protein>
<evidence type="ECO:0000313" key="3">
    <source>
        <dbReference type="Proteomes" id="UP000237000"/>
    </source>
</evidence>
<dbReference type="EMBL" id="JXTC01000150">
    <property type="protein sequence ID" value="PON85318.1"/>
    <property type="molecule type" value="Genomic_DNA"/>
</dbReference>
<dbReference type="InParanoid" id="A0A2P5EIE1"/>
<comment type="caution">
    <text evidence="2">The sequence shown here is derived from an EMBL/GenBank/DDBJ whole genome shotgun (WGS) entry which is preliminary data.</text>
</comment>
<dbReference type="Pfam" id="PF12056">
    <property type="entry name" value="DUF3537"/>
    <property type="match status" value="2"/>
</dbReference>
<feature type="transmembrane region" description="Helical" evidence="1">
    <location>
        <begin position="138"/>
        <end position="156"/>
    </location>
</feature>
<dbReference type="AlphaFoldDB" id="A0A2P5EIE1"/>
<dbReference type="Proteomes" id="UP000237000">
    <property type="component" value="Unassembled WGS sequence"/>
</dbReference>
<keyword evidence="1" id="KW-1133">Transmembrane helix</keyword>
<accession>A0A2P5EIE1</accession>
<feature type="transmembrane region" description="Helical" evidence="1">
    <location>
        <begin position="45"/>
        <end position="67"/>
    </location>
</feature>